<evidence type="ECO:0000256" key="11">
    <source>
        <dbReference type="ARBA" id="ARBA00047364"/>
    </source>
</evidence>
<feature type="domain" description="WHEP-TRS" evidence="15">
    <location>
        <begin position="912"/>
        <end position="968"/>
    </location>
</feature>
<dbReference type="Pfam" id="PF00458">
    <property type="entry name" value="WHEP-TRS"/>
    <property type="match status" value="1"/>
</dbReference>
<dbReference type="InterPro" id="IPR041872">
    <property type="entry name" value="Anticodon_Met"/>
</dbReference>
<dbReference type="Gene3D" id="1.10.287.10">
    <property type="entry name" value="S15/NS1, RNA-binding"/>
    <property type="match status" value="2"/>
</dbReference>
<proteinExistence type="inferred from homology"/>
<evidence type="ECO:0000256" key="5">
    <source>
        <dbReference type="ARBA" id="ARBA00022741"/>
    </source>
</evidence>
<evidence type="ECO:0000313" key="17">
    <source>
        <dbReference type="Proteomes" id="UP001164746"/>
    </source>
</evidence>
<dbReference type="PANTHER" id="PTHR45765:SF1">
    <property type="entry name" value="METHIONINE--TRNA LIGASE, CYTOPLASMIC"/>
    <property type="match status" value="1"/>
</dbReference>
<dbReference type="Gene3D" id="3.40.50.620">
    <property type="entry name" value="HUPs"/>
    <property type="match status" value="2"/>
</dbReference>
<dbReference type="Pfam" id="PF13410">
    <property type="entry name" value="GST_C_2"/>
    <property type="match status" value="1"/>
</dbReference>
<dbReference type="Pfam" id="PF09334">
    <property type="entry name" value="tRNA-synt_1g"/>
    <property type="match status" value="1"/>
</dbReference>
<dbReference type="SUPFAM" id="SSF47616">
    <property type="entry name" value="GST C-terminal domain-like"/>
    <property type="match status" value="1"/>
</dbReference>
<dbReference type="Gene3D" id="1.10.730.10">
    <property type="entry name" value="Isoleucyl-tRNA Synthetase, Domain 1"/>
    <property type="match status" value="1"/>
</dbReference>
<comment type="subcellular location">
    <subcellularLocation>
        <location evidence="1">Cytoplasm</location>
    </subcellularLocation>
</comment>
<evidence type="ECO:0000256" key="3">
    <source>
        <dbReference type="ARBA" id="ARBA00012838"/>
    </source>
</evidence>
<keyword evidence="5 12" id="KW-0547">Nucleotide-binding</keyword>
<evidence type="ECO:0000256" key="8">
    <source>
        <dbReference type="ARBA" id="ARBA00022917"/>
    </source>
</evidence>
<keyword evidence="17" id="KW-1185">Reference proteome</keyword>
<comment type="catalytic activity">
    <reaction evidence="11">
        <text>tRNA(Met) + L-methionine + ATP = L-methionyl-tRNA(Met) + AMP + diphosphate</text>
        <dbReference type="Rhea" id="RHEA:13481"/>
        <dbReference type="Rhea" id="RHEA-COMP:9667"/>
        <dbReference type="Rhea" id="RHEA-COMP:9698"/>
        <dbReference type="ChEBI" id="CHEBI:30616"/>
        <dbReference type="ChEBI" id="CHEBI:33019"/>
        <dbReference type="ChEBI" id="CHEBI:57844"/>
        <dbReference type="ChEBI" id="CHEBI:78442"/>
        <dbReference type="ChEBI" id="CHEBI:78530"/>
        <dbReference type="ChEBI" id="CHEBI:456215"/>
        <dbReference type="EC" id="6.1.1.10"/>
    </reaction>
</comment>
<keyword evidence="9 12" id="KW-0030">Aminoacyl-tRNA synthetase</keyword>
<keyword evidence="7" id="KW-0694">RNA-binding</keyword>
<dbReference type="PRINTS" id="PR01041">
    <property type="entry name" value="TRNASYNTHMET"/>
</dbReference>
<dbReference type="InterPro" id="IPR015413">
    <property type="entry name" value="Methionyl/Leucyl_tRNA_Synth"/>
</dbReference>
<feature type="domain" description="GST C-terminal" evidence="14">
    <location>
        <begin position="99"/>
        <end position="227"/>
    </location>
</feature>
<feature type="region of interest" description="Disordered" evidence="13">
    <location>
        <begin position="240"/>
        <end position="266"/>
    </location>
</feature>
<dbReference type="EC" id="6.1.1.10" evidence="3"/>
<evidence type="ECO:0000256" key="13">
    <source>
        <dbReference type="SAM" id="MobiDB-lite"/>
    </source>
</evidence>
<keyword evidence="4 12" id="KW-0436">Ligase</keyword>
<dbReference type="InterPro" id="IPR033911">
    <property type="entry name" value="MetRS_core"/>
</dbReference>
<dbReference type="PROSITE" id="PS00762">
    <property type="entry name" value="WHEP_TRS_1"/>
    <property type="match status" value="1"/>
</dbReference>
<dbReference type="InterPro" id="IPR041598">
    <property type="entry name" value="MARS_N"/>
</dbReference>
<dbReference type="SUPFAM" id="SSF47060">
    <property type="entry name" value="S15/NS1 RNA-binding domain"/>
    <property type="match status" value="1"/>
</dbReference>
<evidence type="ECO:0000259" key="15">
    <source>
        <dbReference type="PROSITE" id="PS51185"/>
    </source>
</evidence>
<dbReference type="SUPFAM" id="SSF52374">
    <property type="entry name" value="Nucleotidylyl transferase"/>
    <property type="match status" value="1"/>
</dbReference>
<dbReference type="InterPro" id="IPR014729">
    <property type="entry name" value="Rossmann-like_a/b/a_fold"/>
</dbReference>
<evidence type="ECO:0000256" key="7">
    <source>
        <dbReference type="ARBA" id="ARBA00022884"/>
    </source>
</evidence>
<evidence type="ECO:0000256" key="1">
    <source>
        <dbReference type="ARBA" id="ARBA00004496"/>
    </source>
</evidence>
<evidence type="ECO:0000256" key="2">
    <source>
        <dbReference type="ARBA" id="ARBA00005594"/>
    </source>
</evidence>
<evidence type="ECO:0000256" key="6">
    <source>
        <dbReference type="ARBA" id="ARBA00022840"/>
    </source>
</evidence>
<dbReference type="Pfam" id="PF19303">
    <property type="entry name" value="Anticodon_3"/>
    <property type="match status" value="1"/>
</dbReference>
<dbReference type="InterPro" id="IPR009068">
    <property type="entry name" value="uS15_NS1_RNA-bd_sf"/>
</dbReference>
<reference evidence="16" key="1">
    <citation type="submission" date="2022-11" db="EMBL/GenBank/DDBJ databases">
        <title>Centuries of genome instability and evolution in soft-shell clam transmissible cancer (bioRxiv).</title>
        <authorList>
            <person name="Hart S.F.M."/>
            <person name="Yonemitsu M.A."/>
            <person name="Giersch R.M."/>
            <person name="Beal B.F."/>
            <person name="Arriagada G."/>
            <person name="Davis B.W."/>
            <person name="Ostrander E.A."/>
            <person name="Goff S.P."/>
            <person name="Metzger M.J."/>
        </authorList>
    </citation>
    <scope>NUCLEOTIDE SEQUENCE</scope>
    <source>
        <strain evidence="16">MELC-2E11</strain>
        <tissue evidence="16">Siphon/mantle</tissue>
    </source>
</reference>
<dbReference type="PROSITE" id="PS50405">
    <property type="entry name" value="GST_CTER"/>
    <property type="match status" value="1"/>
</dbReference>
<dbReference type="CDD" id="cd00939">
    <property type="entry name" value="MetRS_RNA"/>
    <property type="match status" value="1"/>
</dbReference>
<evidence type="ECO:0000313" key="16">
    <source>
        <dbReference type="EMBL" id="WAR12331.1"/>
    </source>
</evidence>
<dbReference type="PROSITE" id="PS51185">
    <property type="entry name" value="WHEP_TRS_2"/>
    <property type="match status" value="1"/>
</dbReference>
<gene>
    <name evidence="16" type="ORF">MAR_026511</name>
</gene>
<accession>A0ABY7EU56</accession>
<dbReference type="PROSITE" id="PS00178">
    <property type="entry name" value="AA_TRNA_LIGASE_I"/>
    <property type="match status" value="1"/>
</dbReference>
<dbReference type="EMBL" id="CP111019">
    <property type="protein sequence ID" value="WAR12331.1"/>
    <property type="molecule type" value="Genomic_DNA"/>
</dbReference>
<feature type="region of interest" description="Disordered" evidence="13">
    <location>
        <begin position="873"/>
        <end position="898"/>
    </location>
</feature>
<dbReference type="Proteomes" id="UP001164746">
    <property type="component" value="Chromosome 8"/>
</dbReference>
<evidence type="ECO:0000256" key="4">
    <source>
        <dbReference type="ARBA" id="ARBA00022598"/>
    </source>
</evidence>
<dbReference type="InterPro" id="IPR023458">
    <property type="entry name" value="Met-tRNA_ligase_1"/>
</dbReference>
<name>A0ABY7EU56_MYAAR</name>
<sequence>MSKVKYQGNKKISFVISLKYLDSESKMRLLTDEGNFQTLKLLVAADIGQVNLDKQLVNHDERVIPYLTGSRLPILEVYPGKFLFSPNSAARLLLASVITEENESAVDQWLDWEAACLLPSVFPYLNALNGHGKVDDSLVQEVRNLVAHMDKELAGKNTLSGSQLTVADVAVWSTLYPALSGKFALKDWEVSFTNVKTWFSDLSSRSEFQRAVKEVCAGDTSQLKSSLASQPAPLRVPEAVSSKQQVQKQTSKQKEDTQAAPEKVVASPEEVSSATEAWLTGIQHCTKPMKRVHPVLPEKGRRNILITSALPYVNNVPHLGNIIGCVLSADVFSRYCRLRNYNSVYICGTDEYGTATETKAIAEGLTPQQICDKYSALHRDIYKWFNIDFDYFGRTTTSQQTEIAQDIFWQLHKKGFISQNSVEQLHCEKCDSFDDARGDQCDGCGKLINAIDLIQPKCKLCRNPPIVRSSEHLFLDLPKVEPKLQEHLDAAFKTGTWTNNAKVFYVWFDAPIGYISITANYTEHWQHWWKNPDNVQMYNFLGKDNVPFHSVIFPATLLGADDNYTVVKHMSATEYLNYEDGKFSKSRDTGVFGDQARDTGIPADIYRFYLLYVRPETQDSSFSWDDFLLKNNSELLNNLGNFINRALMFVSNSFGGTIQPMDLNSDDYNLLALVNRELHTYIDNMETTRIRDSIRNILSISRLGNQFMQENKPWVLVKGTDTDRKRAGSVVSLAANLACLLSVLLQPYMPEVSATIQRQLNVPDTCNVVYQDLVCHLSPGHKIGQPSPLFQKIEASTIAELKKRFAGQGPPPSNKLKGRKGGDAAPGSAVSPEDTERIQAEVTKQSNKADKFTIDAEVKVLLDLKKKLTEATGQTATAPGGGKQKGNKQGKQPASQGEMKVIANSRTVDSAEVDRLTALVAEQGNKVREVKTSKADKSVVDREVVMLLDLKKQLALAQGMDPDAAVGGGKKKGKKK</sequence>
<feature type="region of interest" description="Disordered" evidence="13">
    <location>
        <begin position="804"/>
        <end position="836"/>
    </location>
</feature>
<keyword evidence="6 12" id="KW-0067">ATP-binding</keyword>
<dbReference type="PANTHER" id="PTHR45765">
    <property type="entry name" value="METHIONINE--TRNA LIGASE"/>
    <property type="match status" value="1"/>
</dbReference>
<evidence type="ECO:0000256" key="10">
    <source>
        <dbReference type="ARBA" id="ARBA00030904"/>
    </source>
</evidence>
<dbReference type="CDD" id="cd00814">
    <property type="entry name" value="MetRS_core"/>
    <property type="match status" value="1"/>
</dbReference>
<dbReference type="Gene3D" id="2.20.28.20">
    <property type="entry name" value="Methionyl-tRNA synthetase, Zn-domain"/>
    <property type="match status" value="1"/>
</dbReference>
<dbReference type="SUPFAM" id="SSF47323">
    <property type="entry name" value="Anticodon-binding domain of a subclass of class I aminoacyl-tRNA synthetases"/>
    <property type="match status" value="1"/>
</dbReference>
<dbReference type="InterPro" id="IPR009080">
    <property type="entry name" value="tRNAsynth_Ia_anticodon-bd"/>
</dbReference>
<evidence type="ECO:0000256" key="12">
    <source>
        <dbReference type="RuleBase" id="RU363039"/>
    </source>
</evidence>
<dbReference type="InterPro" id="IPR000738">
    <property type="entry name" value="WHEP-TRS_dom"/>
</dbReference>
<evidence type="ECO:0000256" key="9">
    <source>
        <dbReference type="ARBA" id="ARBA00023146"/>
    </source>
</evidence>
<dbReference type="CDD" id="cd07957">
    <property type="entry name" value="Anticodon_Ia_Met"/>
    <property type="match status" value="1"/>
</dbReference>
<dbReference type="InterPro" id="IPR036282">
    <property type="entry name" value="Glutathione-S-Trfase_C_sf"/>
</dbReference>
<keyword evidence="8 12" id="KW-0648">Protein biosynthesis</keyword>
<dbReference type="SMART" id="SM00991">
    <property type="entry name" value="WHEP-TRS"/>
    <property type="match status" value="2"/>
</dbReference>
<dbReference type="InterPro" id="IPR010987">
    <property type="entry name" value="Glutathione-S-Trfase_C-like"/>
</dbReference>
<feature type="compositionally biased region" description="Low complexity" evidence="13">
    <location>
        <begin position="240"/>
        <end position="250"/>
    </location>
</feature>
<dbReference type="Gene3D" id="3.40.30.10">
    <property type="entry name" value="Glutaredoxin"/>
    <property type="match status" value="1"/>
</dbReference>
<evidence type="ECO:0000259" key="14">
    <source>
        <dbReference type="PROSITE" id="PS50405"/>
    </source>
</evidence>
<protein>
    <recommendedName>
        <fullName evidence="3">methionine--tRNA ligase</fullName>
        <ecNumber evidence="3">6.1.1.10</ecNumber>
    </recommendedName>
    <alternativeName>
        <fullName evidence="10">Methionyl-tRNA synthetase</fullName>
    </alternativeName>
</protein>
<dbReference type="InterPro" id="IPR001412">
    <property type="entry name" value="aa-tRNA-synth_I_CS"/>
</dbReference>
<comment type="similarity">
    <text evidence="2 12">Belongs to the class-I aminoacyl-tRNA synthetase family.</text>
</comment>
<organism evidence="16 17">
    <name type="scientific">Mya arenaria</name>
    <name type="common">Soft-shell clam</name>
    <dbReference type="NCBI Taxonomy" id="6604"/>
    <lineage>
        <taxon>Eukaryota</taxon>
        <taxon>Metazoa</taxon>
        <taxon>Spiralia</taxon>
        <taxon>Lophotrochozoa</taxon>
        <taxon>Mollusca</taxon>
        <taxon>Bivalvia</taxon>
        <taxon>Autobranchia</taxon>
        <taxon>Heteroconchia</taxon>
        <taxon>Euheterodonta</taxon>
        <taxon>Imparidentia</taxon>
        <taxon>Neoheterodontei</taxon>
        <taxon>Myida</taxon>
        <taxon>Myoidea</taxon>
        <taxon>Myidae</taxon>
        <taxon>Mya</taxon>
    </lineage>
</organism>
<dbReference type="Gene3D" id="1.20.1050.10">
    <property type="match status" value="1"/>
</dbReference>
<dbReference type="Pfam" id="PF18485">
    <property type="entry name" value="GST_N_5"/>
    <property type="match status" value="1"/>
</dbReference>
<dbReference type="InterPro" id="IPR029038">
    <property type="entry name" value="MetRS_Zn"/>
</dbReference>